<feature type="compositionally biased region" description="Polar residues" evidence="2">
    <location>
        <begin position="1"/>
        <end position="19"/>
    </location>
</feature>
<accession>A0A016UI70</accession>
<reference evidence="4" key="1">
    <citation type="journal article" date="2015" name="Nat. Genet.">
        <title>The genome and transcriptome of the zoonotic hookworm Ancylostoma ceylanicum identify infection-specific gene families.</title>
        <authorList>
            <person name="Schwarz E.M."/>
            <person name="Hu Y."/>
            <person name="Antoshechkin I."/>
            <person name="Miller M.M."/>
            <person name="Sternberg P.W."/>
            <person name="Aroian R.V."/>
        </authorList>
    </citation>
    <scope>NUCLEOTIDE SEQUENCE</scope>
    <source>
        <strain evidence="4">HY135</strain>
    </source>
</reference>
<protein>
    <submittedName>
        <fullName evidence="3">Uncharacterized protein</fullName>
    </submittedName>
</protein>
<keyword evidence="4" id="KW-1185">Reference proteome</keyword>
<name>A0A016UI70_9BILA</name>
<sequence length="113" mass="13029">MTDNPLGNENLSRAENSGRQGKGDEENRHGNGADTEVVPASAETEQRQFRLLTRIKRDMRTLLERIDHNASLLDDIVNRLEVIERKLDDFLESMRNLEDNTSRFRPNGIDENH</sequence>
<evidence type="ECO:0000256" key="1">
    <source>
        <dbReference type="SAM" id="Coils"/>
    </source>
</evidence>
<gene>
    <name evidence="3" type="primary">Acey_s0040.g272</name>
    <name evidence="3" type="ORF">Y032_0040g272</name>
</gene>
<dbReference type="EMBL" id="JARK01001376">
    <property type="protein sequence ID" value="EYC14551.1"/>
    <property type="molecule type" value="Genomic_DNA"/>
</dbReference>
<dbReference type="Proteomes" id="UP000024635">
    <property type="component" value="Unassembled WGS sequence"/>
</dbReference>
<dbReference type="OrthoDB" id="10480228at2759"/>
<evidence type="ECO:0000313" key="4">
    <source>
        <dbReference type="Proteomes" id="UP000024635"/>
    </source>
</evidence>
<feature type="region of interest" description="Disordered" evidence="2">
    <location>
        <begin position="1"/>
        <end position="45"/>
    </location>
</feature>
<feature type="coiled-coil region" evidence="1">
    <location>
        <begin position="73"/>
        <end position="100"/>
    </location>
</feature>
<comment type="caution">
    <text evidence="3">The sequence shown here is derived from an EMBL/GenBank/DDBJ whole genome shotgun (WGS) entry which is preliminary data.</text>
</comment>
<dbReference type="AlphaFoldDB" id="A0A016UI70"/>
<feature type="compositionally biased region" description="Basic and acidic residues" evidence="2">
    <location>
        <begin position="21"/>
        <end position="31"/>
    </location>
</feature>
<proteinExistence type="predicted"/>
<keyword evidence="1" id="KW-0175">Coiled coil</keyword>
<organism evidence="3 4">
    <name type="scientific">Ancylostoma ceylanicum</name>
    <dbReference type="NCBI Taxonomy" id="53326"/>
    <lineage>
        <taxon>Eukaryota</taxon>
        <taxon>Metazoa</taxon>
        <taxon>Ecdysozoa</taxon>
        <taxon>Nematoda</taxon>
        <taxon>Chromadorea</taxon>
        <taxon>Rhabditida</taxon>
        <taxon>Rhabditina</taxon>
        <taxon>Rhabditomorpha</taxon>
        <taxon>Strongyloidea</taxon>
        <taxon>Ancylostomatidae</taxon>
        <taxon>Ancylostomatinae</taxon>
        <taxon>Ancylostoma</taxon>
    </lineage>
</organism>
<evidence type="ECO:0000313" key="3">
    <source>
        <dbReference type="EMBL" id="EYC14551.1"/>
    </source>
</evidence>
<evidence type="ECO:0000256" key="2">
    <source>
        <dbReference type="SAM" id="MobiDB-lite"/>
    </source>
</evidence>